<gene>
    <name evidence="2" type="ORF">JOD01_001344</name>
</gene>
<evidence type="ECO:0000259" key="1">
    <source>
        <dbReference type="Pfam" id="PF00535"/>
    </source>
</evidence>
<dbReference type="CDD" id="cd00761">
    <property type="entry name" value="Glyco_tranf_GTA_type"/>
    <property type="match status" value="1"/>
</dbReference>
<dbReference type="Proteomes" id="UP000717624">
    <property type="component" value="Unassembled WGS sequence"/>
</dbReference>
<dbReference type="AlphaFoldDB" id="A0A939BTR4"/>
<dbReference type="PANTHER" id="PTHR43685">
    <property type="entry name" value="GLYCOSYLTRANSFERASE"/>
    <property type="match status" value="1"/>
</dbReference>
<dbReference type="Pfam" id="PF00535">
    <property type="entry name" value="Glycos_transf_2"/>
    <property type="match status" value="1"/>
</dbReference>
<proteinExistence type="predicted"/>
<dbReference type="SUPFAM" id="SSF53448">
    <property type="entry name" value="Nucleotide-diphospho-sugar transferases"/>
    <property type="match status" value="1"/>
</dbReference>
<dbReference type="InterPro" id="IPR001173">
    <property type="entry name" value="Glyco_trans_2-like"/>
</dbReference>
<dbReference type="RefSeq" id="WP_204517463.1">
    <property type="nucleotide sequence ID" value="NZ_BAABIN010000038.1"/>
</dbReference>
<evidence type="ECO:0000313" key="2">
    <source>
        <dbReference type="EMBL" id="MBM7589744.1"/>
    </source>
</evidence>
<reference evidence="2" key="1">
    <citation type="submission" date="2021-01" db="EMBL/GenBank/DDBJ databases">
        <title>Genomic Encyclopedia of Type Strains, Phase IV (KMG-IV): sequencing the most valuable type-strain genomes for metagenomic binning, comparative biology and taxonomic classification.</title>
        <authorList>
            <person name="Goeker M."/>
        </authorList>
    </citation>
    <scope>NUCLEOTIDE SEQUENCE</scope>
    <source>
        <strain evidence="2">DSM 25523</strain>
    </source>
</reference>
<comment type="caution">
    <text evidence="2">The sequence shown here is derived from an EMBL/GenBank/DDBJ whole genome shotgun (WGS) entry which is preliminary data.</text>
</comment>
<evidence type="ECO:0000313" key="3">
    <source>
        <dbReference type="Proteomes" id="UP000717624"/>
    </source>
</evidence>
<sequence length="263" mass="30528">MFASVVIPTRNAVDRLLYTLLSLNLQYVPFDQFEVIVVDNASTDGLDKRIQSFQANYPLRYIRLKTRVLPYQVLNTGIRNAHGEVVIFLGANMIVPRHFVGTHLQLHSRTDRLVLVSANWKRVYSVWYPAYSHCQKQECQRWLANYPQIKRPYTKQKTVKLLEEWHIANGLLFDIALPAPRPNPVPAAELAWSAFGTQHLSMPRSAFGRVGLFHGPSRLRSLTDREMARRLRRAGFQCRINDKVTLLCQERPPQRTAKKRPWR</sequence>
<accession>A0A939BTR4</accession>
<organism evidence="2 3">
    <name type="scientific">Brevibacillus fulvus</name>
    <dbReference type="NCBI Taxonomy" id="1125967"/>
    <lineage>
        <taxon>Bacteria</taxon>
        <taxon>Bacillati</taxon>
        <taxon>Bacillota</taxon>
        <taxon>Bacilli</taxon>
        <taxon>Bacillales</taxon>
        <taxon>Paenibacillaceae</taxon>
        <taxon>Brevibacillus</taxon>
    </lineage>
</organism>
<name>A0A939BTR4_9BACL</name>
<dbReference type="InterPro" id="IPR029044">
    <property type="entry name" value="Nucleotide-diphossugar_trans"/>
</dbReference>
<keyword evidence="3" id="KW-1185">Reference proteome</keyword>
<dbReference type="PANTHER" id="PTHR43685:SF3">
    <property type="entry name" value="SLR2126 PROTEIN"/>
    <property type="match status" value="1"/>
</dbReference>
<protein>
    <submittedName>
        <fullName evidence="2">GT2 family glycosyltransferase</fullName>
    </submittedName>
</protein>
<dbReference type="EMBL" id="JAFBEB010000003">
    <property type="protein sequence ID" value="MBM7589744.1"/>
    <property type="molecule type" value="Genomic_DNA"/>
</dbReference>
<dbReference type="Gene3D" id="3.90.550.10">
    <property type="entry name" value="Spore Coat Polysaccharide Biosynthesis Protein SpsA, Chain A"/>
    <property type="match status" value="1"/>
</dbReference>
<dbReference type="InterPro" id="IPR050834">
    <property type="entry name" value="Glycosyltransf_2"/>
</dbReference>
<feature type="domain" description="Glycosyltransferase 2-like" evidence="1">
    <location>
        <begin position="4"/>
        <end position="122"/>
    </location>
</feature>